<accession>A0A379LND7</accession>
<evidence type="ECO:0000313" key="2">
    <source>
        <dbReference type="EMBL" id="SUD91302.1"/>
    </source>
</evidence>
<dbReference type="AlphaFoldDB" id="A0A379LND7"/>
<dbReference type="EMBL" id="UGVC01000001">
    <property type="protein sequence ID" value="SUD91302.1"/>
    <property type="molecule type" value="Genomic_DNA"/>
</dbReference>
<organism evidence="2 3">
    <name type="scientific">Psychrobacter phenylpyruvicus</name>
    <dbReference type="NCBI Taxonomy" id="29432"/>
    <lineage>
        <taxon>Bacteria</taxon>
        <taxon>Pseudomonadati</taxon>
        <taxon>Pseudomonadota</taxon>
        <taxon>Gammaproteobacteria</taxon>
        <taxon>Moraxellales</taxon>
        <taxon>Moraxellaceae</taxon>
        <taxon>Psychrobacter</taxon>
    </lineage>
</organism>
<protein>
    <submittedName>
        <fullName evidence="2">Protein of uncharacterized function (DUF2939)</fullName>
    </submittedName>
</protein>
<dbReference type="InterPro" id="IPR021330">
    <property type="entry name" value="DUF2939"/>
</dbReference>
<sequence length="205" mass="22954">MKKFVYLAIGLIVIIAIYLYTSPYLALNNIKKAAQAGDADKLSEYIDFPSVKQGLKDQINAQIMKQVTQKDADGFEALGAMLATAMIDKAVDGIVTPDGVAMMVQGQKPDLNGDAVEQTDEQQTGENKLDYKTNYITYKSFKVSLSNPDYEDNLDIIMRRDGLSWKVHRINLPLDFSDNNSSTQADTEEFIQDSFDFNSDKHAYQ</sequence>
<feature type="transmembrane region" description="Helical" evidence="1">
    <location>
        <begin position="6"/>
        <end position="27"/>
    </location>
</feature>
<evidence type="ECO:0000313" key="3">
    <source>
        <dbReference type="Proteomes" id="UP000254123"/>
    </source>
</evidence>
<dbReference type="Pfam" id="PF11159">
    <property type="entry name" value="DUF2939"/>
    <property type="match status" value="1"/>
</dbReference>
<keyword evidence="3" id="KW-1185">Reference proteome</keyword>
<dbReference type="Proteomes" id="UP000254123">
    <property type="component" value="Unassembled WGS sequence"/>
</dbReference>
<keyword evidence="1" id="KW-0472">Membrane</keyword>
<dbReference type="STRING" id="1123034.GCA_000685805_02157"/>
<reference evidence="2 3" key="1">
    <citation type="submission" date="2018-06" db="EMBL/GenBank/DDBJ databases">
        <authorList>
            <consortium name="Pathogen Informatics"/>
            <person name="Doyle S."/>
        </authorList>
    </citation>
    <scope>NUCLEOTIDE SEQUENCE [LARGE SCALE GENOMIC DNA]</scope>
    <source>
        <strain evidence="2 3">NCTC10526</strain>
    </source>
</reference>
<proteinExistence type="predicted"/>
<name>A0A379LND7_9GAMM</name>
<keyword evidence="1" id="KW-0812">Transmembrane</keyword>
<dbReference type="RefSeq" id="WP_028859612.1">
    <property type="nucleotide sequence ID" value="NZ_CAJHAQ010000001.1"/>
</dbReference>
<gene>
    <name evidence="2" type="ORF">NCTC10526_01653</name>
</gene>
<keyword evidence="1" id="KW-1133">Transmembrane helix</keyword>
<evidence type="ECO:0000256" key="1">
    <source>
        <dbReference type="SAM" id="Phobius"/>
    </source>
</evidence>